<dbReference type="RefSeq" id="WP_016553106.1">
    <property type="nucleotide sequence ID" value="NZ_AEYE02000005.1"/>
</dbReference>
<organism evidence="1 2">
    <name type="scientific">Rhizobium grahamii CCGE 502</name>
    <dbReference type="NCBI Taxonomy" id="990285"/>
    <lineage>
        <taxon>Bacteria</taxon>
        <taxon>Pseudomonadati</taxon>
        <taxon>Pseudomonadota</taxon>
        <taxon>Alphaproteobacteria</taxon>
        <taxon>Hyphomicrobiales</taxon>
        <taxon>Rhizobiaceae</taxon>
        <taxon>Rhizobium/Agrobacterium group</taxon>
        <taxon>Rhizobium</taxon>
    </lineage>
</organism>
<keyword evidence="2" id="KW-1185">Reference proteome</keyword>
<accession>S3I2Y9</accession>
<sequence>MEVIGFQNPENTVIRAIIDGAEMFVPDQMGNKERRRIWDEWEMAPAPEGTPDDQRERANSIPLFPEPALPAIKAALKASIDAAAETERLKYITGGTGQAMTYQQKSDEARRYITAIGSSETPINPADYPLLSAEVGITAPTLGEVVAVVNAAFLQWQMIGGAIEAIRLGTKAAIDASGTVAEAEAAAGAAVWP</sequence>
<dbReference type="STRING" id="990285.RGCCGE502_05165"/>
<proteinExistence type="predicted"/>
<dbReference type="eggNOG" id="ENOG5033D9N">
    <property type="taxonomic scope" value="Bacteria"/>
</dbReference>
<evidence type="ECO:0000313" key="2">
    <source>
        <dbReference type="Proteomes" id="UP000014411"/>
    </source>
</evidence>
<evidence type="ECO:0000313" key="1">
    <source>
        <dbReference type="EMBL" id="EPE99546.1"/>
    </source>
</evidence>
<evidence type="ECO:0008006" key="3">
    <source>
        <dbReference type="Google" id="ProtNLM"/>
    </source>
</evidence>
<protein>
    <recommendedName>
        <fullName evidence="3">DUF4376 domain-containing protein</fullName>
    </recommendedName>
</protein>
<gene>
    <name evidence="1" type="ORF">RGCCGE502_05165</name>
</gene>
<name>S3I2Y9_9HYPH</name>
<dbReference type="AlphaFoldDB" id="S3I2Y9"/>
<comment type="caution">
    <text evidence="1">The sequence shown here is derived from an EMBL/GenBank/DDBJ whole genome shotgun (WGS) entry which is preliminary data.</text>
</comment>
<reference evidence="1 2" key="1">
    <citation type="journal article" date="2012" name="J. Bacteriol.">
        <title>Genome sequence of Rhizobium grahamii CCGE502, a broad-host-range symbiont with low nodulation competitiveness in Phaseolus vulgaris.</title>
        <authorList>
            <person name="Althabegoiti M.J."/>
            <person name="Lozano L."/>
            <person name="Torres-Tejerizo G."/>
            <person name="Ormeno-Orrillo E."/>
            <person name="Rogel M.A."/>
            <person name="Gonzalez V."/>
            <person name="Martinez-Romero E."/>
        </authorList>
    </citation>
    <scope>NUCLEOTIDE SEQUENCE [LARGE SCALE GENOMIC DNA]</scope>
    <source>
        <strain evidence="1 2">CCGE 502</strain>
    </source>
</reference>
<dbReference type="Proteomes" id="UP000014411">
    <property type="component" value="Unassembled WGS sequence"/>
</dbReference>
<dbReference type="EMBL" id="AEYE02000005">
    <property type="protein sequence ID" value="EPE99546.1"/>
    <property type="molecule type" value="Genomic_DNA"/>
</dbReference>
<dbReference type="HOGENOM" id="CLU_1407764_0_0_5"/>